<dbReference type="Proteomes" id="UP001056120">
    <property type="component" value="Linkage Group LG24"/>
</dbReference>
<reference evidence="2" key="1">
    <citation type="journal article" date="2022" name="Mol. Ecol. Resour.">
        <title>The genomes of chicory, endive, great burdock and yacon provide insights into Asteraceae palaeo-polyploidization history and plant inulin production.</title>
        <authorList>
            <person name="Fan W."/>
            <person name="Wang S."/>
            <person name="Wang H."/>
            <person name="Wang A."/>
            <person name="Jiang F."/>
            <person name="Liu H."/>
            <person name="Zhao H."/>
            <person name="Xu D."/>
            <person name="Zhang Y."/>
        </authorList>
    </citation>
    <scope>NUCLEOTIDE SEQUENCE [LARGE SCALE GENOMIC DNA]</scope>
    <source>
        <strain evidence="2">cv. Yunnan</strain>
    </source>
</reference>
<sequence>MVTAQGRSDPNQNTGIVIQKSRIGATSDLQPVQASFPTYLGRPWRNFSRTNTGAGADTSNRVTWSGYRVITNATEAQGFTAGNFIDGGNWLGNTGFPFSLGL</sequence>
<name>A0ACB9APT2_9ASTR</name>
<evidence type="ECO:0000313" key="2">
    <source>
        <dbReference type="Proteomes" id="UP001056120"/>
    </source>
</evidence>
<comment type="caution">
    <text evidence="1">The sequence shown here is derived from an EMBL/GenBank/DDBJ whole genome shotgun (WGS) entry which is preliminary data.</text>
</comment>
<protein>
    <submittedName>
        <fullName evidence="1">Uncharacterized protein</fullName>
    </submittedName>
</protein>
<organism evidence="1 2">
    <name type="scientific">Smallanthus sonchifolius</name>
    <dbReference type="NCBI Taxonomy" id="185202"/>
    <lineage>
        <taxon>Eukaryota</taxon>
        <taxon>Viridiplantae</taxon>
        <taxon>Streptophyta</taxon>
        <taxon>Embryophyta</taxon>
        <taxon>Tracheophyta</taxon>
        <taxon>Spermatophyta</taxon>
        <taxon>Magnoliopsida</taxon>
        <taxon>eudicotyledons</taxon>
        <taxon>Gunneridae</taxon>
        <taxon>Pentapetalae</taxon>
        <taxon>asterids</taxon>
        <taxon>campanulids</taxon>
        <taxon>Asterales</taxon>
        <taxon>Asteraceae</taxon>
        <taxon>Asteroideae</taxon>
        <taxon>Heliantheae alliance</taxon>
        <taxon>Millerieae</taxon>
        <taxon>Smallanthus</taxon>
    </lineage>
</organism>
<evidence type="ECO:0000313" key="1">
    <source>
        <dbReference type="EMBL" id="KAI3711935.1"/>
    </source>
</evidence>
<proteinExistence type="predicted"/>
<keyword evidence="2" id="KW-1185">Reference proteome</keyword>
<gene>
    <name evidence="1" type="ORF">L1987_70484</name>
</gene>
<accession>A0ACB9APT2</accession>
<reference evidence="1 2" key="2">
    <citation type="journal article" date="2022" name="Mol. Ecol. Resour.">
        <title>The genomes of chicory, endive, great burdock and yacon provide insights into Asteraceae paleo-polyploidization history and plant inulin production.</title>
        <authorList>
            <person name="Fan W."/>
            <person name="Wang S."/>
            <person name="Wang H."/>
            <person name="Wang A."/>
            <person name="Jiang F."/>
            <person name="Liu H."/>
            <person name="Zhao H."/>
            <person name="Xu D."/>
            <person name="Zhang Y."/>
        </authorList>
    </citation>
    <scope>NUCLEOTIDE SEQUENCE [LARGE SCALE GENOMIC DNA]</scope>
    <source>
        <strain evidence="2">cv. Yunnan</strain>
        <tissue evidence="1">Leaves</tissue>
    </source>
</reference>
<dbReference type="EMBL" id="CM042041">
    <property type="protein sequence ID" value="KAI3711935.1"/>
    <property type="molecule type" value="Genomic_DNA"/>
</dbReference>